<gene>
    <name evidence="3" type="ORF">SAMN05444581_102199</name>
</gene>
<proteinExistence type="predicted"/>
<evidence type="ECO:0000313" key="4">
    <source>
        <dbReference type="Proteomes" id="UP000198755"/>
    </source>
</evidence>
<sequence length="262" mass="27829">MVLNEPGFATSRRRLLISPACLAAALICAPSAKAGQARVSGNVSYRERIALPPGYVVRVELLDISRQDAPSTPIAAVELTPPHQVPVAFELAYDEARIDPRFTYAVRASILVGGRLMFASAQNHLVITNGHPNNADLWLQRVSERKAEEKPAPPALAGEWRVEDIGGRGVLDDLQSTLRFGANGAASGHGGCNNFNGSFVSSGAKLRFGPLAVTMMASIPAIADHEKKYFAALAAVRTARIEGGVLFLADANGAPLVKLTRP</sequence>
<organism evidence="3 4">
    <name type="scientific">Methylocapsa palsarum</name>
    <dbReference type="NCBI Taxonomy" id="1612308"/>
    <lineage>
        <taxon>Bacteria</taxon>
        <taxon>Pseudomonadati</taxon>
        <taxon>Pseudomonadota</taxon>
        <taxon>Alphaproteobacteria</taxon>
        <taxon>Hyphomicrobiales</taxon>
        <taxon>Beijerinckiaceae</taxon>
        <taxon>Methylocapsa</taxon>
    </lineage>
</organism>
<evidence type="ECO:0000313" key="3">
    <source>
        <dbReference type="EMBL" id="SFK11862.1"/>
    </source>
</evidence>
<dbReference type="InterPro" id="IPR038670">
    <property type="entry name" value="HslJ-like_sf"/>
</dbReference>
<feature type="chain" id="PRO_5011704832" evidence="1">
    <location>
        <begin position="35"/>
        <end position="262"/>
    </location>
</feature>
<dbReference type="PANTHER" id="PTHR38013">
    <property type="entry name" value="GLYCOPROTEIN/POLYSACCHARIDE METABOLISM"/>
    <property type="match status" value="1"/>
</dbReference>
<keyword evidence="1" id="KW-0732">Signal</keyword>
<dbReference type="PANTHER" id="PTHR38013:SF1">
    <property type="entry name" value="GLYCOPROTEIN_POLYSACCHARIDE METABOLISM"/>
    <property type="match status" value="1"/>
</dbReference>
<dbReference type="InterPro" id="IPR053196">
    <property type="entry name" value="Lipoprotein_YbaY-like"/>
</dbReference>
<evidence type="ECO:0000259" key="2">
    <source>
        <dbReference type="Pfam" id="PF03724"/>
    </source>
</evidence>
<dbReference type="Gene3D" id="2.40.128.270">
    <property type="match status" value="1"/>
</dbReference>
<evidence type="ECO:0000256" key="1">
    <source>
        <dbReference type="SAM" id="SignalP"/>
    </source>
</evidence>
<name>A0A1I3WWK8_9HYPH</name>
<reference evidence="3 4" key="1">
    <citation type="submission" date="2016-10" db="EMBL/GenBank/DDBJ databases">
        <authorList>
            <person name="de Groot N.N."/>
        </authorList>
    </citation>
    <scope>NUCLEOTIDE SEQUENCE [LARGE SCALE GENOMIC DNA]</scope>
    <source>
        <strain evidence="3 4">NE2</strain>
    </source>
</reference>
<protein>
    <submittedName>
        <fullName evidence="3">Putative lipoprotein</fullName>
    </submittedName>
</protein>
<keyword evidence="3" id="KW-0449">Lipoprotein</keyword>
<dbReference type="InterPro" id="IPR039366">
    <property type="entry name" value="Pilotin"/>
</dbReference>
<dbReference type="Pfam" id="PF03724">
    <property type="entry name" value="META"/>
    <property type="match status" value="1"/>
</dbReference>
<feature type="signal peptide" evidence="1">
    <location>
        <begin position="1"/>
        <end position="34"/>
    </location>
</feature>
<accession>A0A1I3WWK8</accession>
<feature type="domain" description="DUF306" evidence="2">
    <location>
        <begin position="157"/>
        <end position="259"/>
    </location>
</feature>
<keyword evidence="4" id="KW-1185">Reference proteome</keyword>
<dbReference type="Proteomes" id="UP000198755">
    <property type="component" value="Unassembled WGS sequence"/>
</dbReference>
<dbReference type="AlphaFoldDB" id="A0A1I3WWK8"/>
<dbReference type="EMBL" id="FOSN01000002">
    <property type="protein sequence ID" value="SFK11862.1"/>
    <property type="molecule type" value="Genomic_DNA"/>
</dbReference>
<dbReference type="Pfam" id="PF09619">
    <property type="entry name" value="YscW"/>
    <property type="match status" value="1"/>
</dbReference>
<dbReference type="STRING" id="1612308.SAMN05444581_102199"/>
<dbReference type="InterPro" id="IPR005184">
    <property type="entry name" value="DUF306_Meta_HslJ"/>
</dbReference>